<dbReference type="InterPro" id="IPR036812">
    <property type="entry name" value="NAD(P)_OxRdtase_dom_sf"/>
</dbReference>
<dbReference type="Proteomes" id="UP001500393">
    <property type="component" value="Unassembled WGS sequence"/>
</dbReference>
<proteinExistence type="predicted"/>
<reference evidence="3" key="1">
    <citation type="journal article" date="2019" name="Int. J. Syst. Evol. Microbiol.">
        <title>The Global Catalogue of Microorganisms (GCM) 10K type strain sequencing project: providing services to taxonomists for standard genome sequencing and annotation.</title>
        <authorList>
            <consortium name="The Broad Institute Genomics Platform"/>
            <consortium name="The Broad Institute Genome Sequencing Center for Infectious Disease"/>
            <person name="Wu L."/>
            <person name="Ma J."/>
        </authorList>
    </citation>
    <scope>NUCLEOTIDE SEQUENCE [LARGE SCALE GENOMIC DNA]</scope>
    <source>
        <strain evidence="3">JCM 14969</strain>
    </source>
</reference>
<dbReference type="SUPFAM" id="SSF51430">
    <property type="entry name" value="NAD(P)-linked oxidoreductase"/>
    <property type="match status" value="1"/>
</dbReference>
<gene>
    <name evidence="2" type="ORF">GCM10009789_49230</name>
</gene>
<dbReference type="CDD" id="cd19152">
    <property type="entry name" value="AKR_AKR15A"/>
    <property type="match status" value="1"/>
</dbReference>
<evidence type="ECO:0000313" key="2">
    <source>
        <dbReference type="EMBL" id="GAA1589762.1"/>
    </source>
</evidence>
<evidence type="ECO:0000259" key="1">
    <source>
        <dbReference type="Pfam" id="PF00248"/>
    </source>
</evidence>
<name>A0ABP4PXR7_9ACTN</name>
<dbReference type="InterPro" id="IPR020471">
    <property type="entry name" value="AKR"/>
</dbReference>
<dbReference type="InterPro" id="IPR023210">
    <property type="entry name" value="NADP_OxRdtase_dom"/>
</dbReference>
<sequence length="338" mass="35736">MRKLSAVFPTLLSVERVELGRTGLRVSRLGLGLASLGGMFAAVPEEQAVATIDRAWELGIRLFDTAPVYGYGLSEHRAGLALRGRPRDEFVLCTKVGRLIELGGPDIQPIWAEPPAGLGPRLDYSYSAVMRSFEDSLGRLGIDRIDILHIHDPDLDFAAASTEALRALAELRGRGTIRAISLGVNHADVAARFLRETGAAGPDCILLAGRYTLLDQSGANELLPLCRDLGVAVLGAGVFQGGVLADSSDGAPHGYGKVPRDLAARIEGLRTLSNQYGVPLLAAAVQFPLAHPAVPAVVVGARSGPEIAEIATLLDHPIPESFWAALEREGLAPGVRTG</sequence>
<dbReference type="PANTHER" id="PTHR42686">
    <property type="entry name" value="GH17980P-RELATED"/>
    <property type="match status" value="1"/>
</dbReference>
<protein>
    <submittedName>
        <fullName evidence="2">Aldo/keto reductase</fullName>
    </submittedName>
</protein>
<dbReference type="EMBL" id="BAAAOS010000033">
    <property type="protein sequence ID" value="GAA1589762.1"/>
    <property type="molecule type" value="Genomic_DNA"/>
</dbReference>
<evidence type="ECO:0000313" key="3">
    <source>
        <dbReference type="Proteomes" id="UP001500393"/>
    </source>
</evidence>
<dbReference type="Gene3D" id="3.20.20.100">
    <property type="entry name" value="NADP-dependent oxidoreductase domain"/>
    <property type="match status" value="1"/>
</dbReference>
<organism evidence="2 3">
    <name type="scientific">Kribbella sancticallisti</name>
    <dbReference type="NCBI Taxonomy" id="460087"/>
    <lineage>
        <taxon>Bacteria</taxon>
        <taxon>Bacillati</taxon>
        <taxon>Actinomycetota</taxon>
        <taxon>Actinomycetes</taxon>
        <taxon>Propionibacteriales</taxon>
        <taxon>Kribbellaceae</taxon>
        <taxon>Kribbella</taxon>
    </lineage>
</organism>
<feature type="domain" description="NADP-dependent oxidoreductase" evidence="1">
    <location>
        <begin position="28"/>
        <end position="327"/>
    </location>
</feature>
<dbReference type="PANTHER" id="PTHR42686:SF1">
    <property type="entry name" value="GH17980P-RELATED"/>
    <property type="match status" value="1"/>
</dbReference>
<accession>A0ABP4PXR7</accession>
<dbReference type="Pfam" id="PF00248">
    <property type="entry name" value="Aldo_ket_red"/>
    <property type="match status" value="1"/>
</dbReference>
<keyword evidence="3" id="KW-1185">Reference proteome</keyword>
<comment type="caution">
    <text evidence="2">The sequence shown here is derived from an EMBL/GenBank/DDBJ whole genome shotgun (WGS) entry which is preliminary data.</text>
</comment>